<dbReference type="EMBL" id="JFZB01000007">
    <property type="protein sequence ID" value="KFI28080.1"/>
    <property type="molecule type" value="Genomic_DNA"/>
</dbReference>
<keyword evidence="2" id="KW-1133">Transmembrane helix</keyword>
<dbReference type="InterPro" id="IPR007060">
    <property type="entry name" value="FtsL/DivIC"/>
</dbReference>
<feature type="transmembrane region" description="Helical" evidence="2">
    <location>
        <begin position="12"/>
        <end position="36"/>
    </location>
</feature>
<name>A0A086Y1D0_9RHOB</name>
<evidence type="ECO:0000313" key="3">
    <source>
        <dbReference type="EMBL" id="KFI28080.1"/>
    </source>
</evidence>
<dbReference type="STRING" id="1105367.CG50_14295"/>
<dbReference type="Pfam" id="PF04977">
    <property type="entry name" value="DivIC"/>
    <property type="match status" value="1"/>
</dbReference>
<comment type="caution">
    <text evidence="3">The sequence shown here is derived from an EMBL/GenBank/DDBJ whole genome shotgun (WGS) entry which is preliminary data.</text>
</comment>
<evidence type="ECO:0000256" key="2">
    <source>
        <dbReference type="SAM" id="Phobius"/>
    </source>
</evidence>
<dbReference type="AlphaFoldDB" id="A0A086Y1D0"/>
<keyword evidence="2" id="KW-0472">Membrane</keyword>
<dbReference type="OrthoDB" id="7689499at2"/>
<keyword evidence="2" id="KW-0812">Transmembrane</keyword>
<keyword evidence="1" id="KW-0175">Coiled coil</keyword>
<protein>
    <submittedName>
        <fullName evidence="3">Septum formation initiator</fullName>
    </submittedName>
</protein>
<feature type="coiled-coil region" evidence="1">
    <location>
        <begin position="38"/>
        <end position="65"/>
    </location>
</feature>
<gene>
    <name evidence="3" type="ORF">CG50_14295</name>
</gene>
<accession>A0A086Y1D0</accession>
<dbReference type="RefSeq" id="WP_036636122.1">
    <property type="nucleotide sequence ID" value="NZ_CAXYYU010000046.1"/>
</dbReference>
<keyword evidence="4" id="KW-1185">Reference proteome</keyword>
<dbReference type="Proteomes" id="UP000028824">
    <property type="component" value="Unassembled WGS sequence"/>
</dbReference>
<reference evidence="3 4" key="1">
    <citation type="submission" date="2014-03" db="EMBL/GenBank/DDBJ databases">
        <title>Genome of Paenirhodobacter enshiensis DW2-9.</title>
        <authorList>
            <person name="Wang D."/>
            <person name="Wang G."/>
        </authorList>
    </citation>
    <scope>NUCLEOTIDE SEQUENCE [LARGE SCALE GENOMIC DNA]</scope>
    <source>
        <strain evidence="3 4">DW2-9</strain>
    </source>
</reference>
<evidence type="ECO:0000313" key="4">
    <source>
        <dbReference type="Proteomes" id="UP000028824"/>
    </source>
</evidence>
<dbReference type="eggNOG" id="COG2919">
    <property type="taxonomic scope" value="Bacteria"/>
</dbReference>
<evidence type="ECO:0000256" key="1">
    <source>
        <dbReference type="SAM" id="Coils"/>
    </source>
</evidence>
<proteinExistence type="predicted"/>
<sequence>MKTKVRSVGPAIYFLVCFCAGLYFTFAAVQGSYGIFRRVQIDSEIAQLSGERDALKAETDRLTNLTRRLSDDDLDLDLLDERAREVLGTARPDEIVIR</sequence>
<organism evidence="3 4">
    <name type="scientific">Paenirhodobacter enshiensis</name>
    <dbReference type="NCBI Taxonomy" id="1105367"/>
    <lineage>
        <taxon>Bacteria</taxon>
        <taxon>Pseudomonadati</taxon>
        <taxon>Pseudomonadota</taxon>
        <taxon>Alphaproteobacteria</taxon>
        <taxon>Rhodobacterales</taxon>
        <taxon>Rhodobacter group</taxon>
        <taxon>Paenirhodobacter</taxon>
    </lineage>
</organism>